<name>A0A015JC69_RHIIW</name>
<dbReference type="EMBL" id="JEMT01018010">
    <property type="protein sequence ID" value="EXX67092.1"/>
    <property type="molecule type" value="Genomic_DNA"/>
</dbReference>
<gene>
    <name evidence="1" type="ORF">RirG_117540</name>
</gene>
<proteinExistence type="predicted"/>
<organism evidence="1 2">
    <name type="scientific">Rhizophagus irregularis (strain DAOM 197198w)</name>
    <name type="common">Glomus intraradices</name>
    <dbReference type="NCBI Taxonomy" id="1432141"/>
    <lineage>
        <taxon>Eukaryota</taxon>
        <taxon>Fungi</taxon>
        <taxon>Fungi incertae sedis</taxon>
        <taxon>Mucoromycota</taxon>
        <taxon>Glomeromycotina</taxon>
        <taxon>Glomeromycetes</taxon>
        <taxon>Glomerales</taxon>
        <taxon>Glomeraceae</taxon>
        <taxon>Rhizophagus</taxon>
    </lineage>
</organism>
<sequence>MPKHRSIAVSLVDLGSIVEEFHYGPYSRFWWKMSTDKENVTFFPLRIGQKTKTCLNSHDFFVTIVVGNKNHAFLPGYLCQSDAYISQIESDPSNAISSVYLQIFENGTRFSGPLVLGWQDEDIIHKLLGDVLFVPISIIIESLKIFIYGIGISSQVDWLNAGSGYKSSLIYKFNGNKQAIYVSKIEEDKCILEIYQDNQMKKKFEGETPIAVWKKSELMKKYNGNLLFGLENSFVQTLIHQHKVKLPICFPKNWNDYSIMKQIYNYHLKRRTIANLNWHQLFLGWLEQESPIIELYSQLRILYPNNHKFSDRELRAWQSMLRDVGSYNVTPWSNKESEYQFWSRSSQPEQDRVTLQQLSKIGFLVSTPIHMPNKTKTFWNSFRRALDDNKQNCDGKRRVLSIIADEFSYSELETNLNVGRHTISESRKHARVNGYGAPPLLKPVIHRVKLKEEMLSQFELFFADKKNVNMSSYKTDNKSGLPVLYLQDHKRALWKNFHEQYPDGMQRTSFMTRLEGGRFQYKEDLGGLCMTCNECGYLVFAEIEKIIEKYVIDPGIRKELVNESQSLRRYLRKDFDKKLQIDDMGNAIHVSCVSHCLRHAFGDCDRDHPKVCQNCEGLFEFFEKLKNNLDITHYQTLEEYQKQLISFMSHHARKTYLNAQLNSNLLQLDLDGALLIVDYKMRILPKSSRETKSEFFGKRGWSLHSILVYTKNSETHNFNIQAFDHWSNDTKQDAWFTASSLHSVIETLEKKPSWITIISDNGPHYHNTELMIILSYWKEWYNVSIKNWIFLEAGEAKTSIDSHHAQITHAIKRYVKLGYDITSGENIEDAIKDLAGTHVVHIQPNRSQDRKSTLGTIQGITNWSEWVWPNETDDLGYIYGRALPGFGSWNKFSPSKIQKIAKERIFVKPNPVITQHTRPNQPWITSSIKKKGTVSKLYL</sequence>
<dbReference type="STRING" id="1432141.A0A015JC69"/>
<reference evidence="1 2" key="1">
    <citation type="submission" date="2014-02" db="EMBL/GenBank/DDBJ databases">
        <title>Single nucleus genome sequencing reveals high similarity among nuclei of an endomycorrhizal fungus.</title>
        <authorList>
            <person name="Lin K."/>
            <person name="Geurts R."/>
            <person name="Zhang Z."/>
            <person name="Limpens E."/>
            <person name="Saunders D.G."/>
            <person name="Mu D."/>
            <person name="Pang E."/>
            <person name="Cao H."/>
            <person name="Cha H."/>
            <person name="Lin T."/>
            <person name="Zhou Q."/>
            <person name="Shang Y."/>
            <person name="Li Y."/>
            <person name="Ivanov S."/>
            <person name="Sharma T."/>
            <person name="Velzen R.V."/>
            <person name="Ruijter N.D."/>
            <person name="Aanen D.K."/>
            <person name="Win J."/>
            <person name="Kamoun S."/>
            <person name="Bisseling T."/>
            <person name="Huang S."/>
        </authorList>
    </citation>
    <scope>NUCLEOTIDE SEQUENCE [LARGE SCALE GENOMIC DNA]</scope>
    <source>
        <strain evidence="2">DAOM197198w</strain>
    </source>
</reference>
<keyword evidence="2" id="KW-1185">Reference proteome</keyword>
<accession>A0A015JC69</accession>
<evidence type="ECO:0000313" key="1">
    <source>
        <dbReference type="EMBL" id="EXX67092.1"/>
    </source>
</evidence>
<comment type="caution">
    <text evidence="1">The sequence shown here is derived from an EMBL/GenBank/DDBJ whole genome shotgun (WGS) entry which is preliminary data.</text>
</comment>
<dbReference type="AlphaFoldDB" id="A0A015JC69"/>
<protein>
    <submittedName>
        <fullName evidence="1">Uncharacterized protein</fullName>
    </submittedName>
</protein>
<evidence type="ECO:0000313" key="2">
    <source>
        <dbReference type="Proteomes" id="UP000022910"/>
    </source>
</evidence>
<dbReference type="OrthoDB" id="2407108at2759"/>
<dbReference type="HOGENOM" id="CLU_013638_1_0_1"/>
<dbReference type="Proteomes" id="UP000022910">
    <property type="component" value="Unassembled WGS sequence"/>
</dbReference>